<dbReference type="GO" id="GO:0005975">
    <property type="term" value="P:carbohydrate metabolic process"/>
    <property type="evidence" value="ECO:0007669"/>
    <property type="project" value="InterPro"/>
</dbReference>
<accession>A0A5N7C2X3</accession>
<keyword evidence="6" id="KW-0378">Hydrolase</keyword>
<proteinExistence type="inferred from homology"/>
<dbReference type="OrthoDB" id="204980at2759"/>
<dbReference type="InterPro" id="IPR006047">
    <property type="entry name" value="GH13_cat_dom"/>
</dbReference>
<gene>
    <name evidence="6" type="ORF">BDV23DRAFT_173869</name>
</gene>
<dbReference type="AlphaFoldDB" id="A0A5N7C2X3"/>
<dbReference type="PANTHER" id="PTHR10357">
    <property type="entry name" value="ALPHA-AMYLASE FAMILY MEMBER"/>
    <property type="match status" value="1"/>
</dbReference>
<dbReference type="EMBL" id="ML735278">
    <property type="protein sequence ID" value="KAE8388440.1"/>
    <property type="molecule type" value="Genomic_DNA"/>
</dbReference>
<keyword evidence="4" id="KW-0732">Signal</keyword>
<reference evidence="6" key="1">
    <citation type="submission" date="2019-04" db="EMBL/GenBank/DDBJ databases">
        <title>Friends and foes A comparative genomics studyof 23 Aspergillus species from section Flavi.</title>
        <authorList>
            <consortium name="DOE Joint Genome Institute"/>
            <person name="Kjaerbolling I."/>
            <person name="Vesth T."/>
            <person name="Frisvad J.C."/>
            <person name="Nybo J.L."/>
            <person name="Theobald S."/>
            <person name="Kildgaard S."/>
            <person name="Isbrandt T."/>
            <person name="Kuo A."/>
            <person name="Sato A."/>
            <person name="Lyhne E.K."/>
            <person name="Kogle M.E."/>
            <person name="Wiebenga A."/>
            <person name="Kun R.S."/>
            <person name="Lubbers R.J."/>
            <person name="Makela M.R."/>
            <person name="Barry K."/>
            <person name="Chovatia M."/>
            <person name="Clum A."/>
            <person name="Daum C."/>
            <person name="Haridas S."/>
            <person name="He G."/>
            <person name="LaButti K."/>
            <person name="Lipzen A."/>
            <person name="Mondo S."/>
            <person name="Riley R."/>
            <person name="Salamov A."/>
            <person name="Simmons B.A."/>
            <person name="Magnuson J.K."/>
            <person name="Henrissat B."/>
            <person name="Mortensen U.H."/>
            <person name="Larsen T.O."/>
            <person name="Devries R.P."/>
            <person name="Grigoriev I.V."/>
            <person name="Machida M."/>
            <person name="Baker S.E."/>
            <person name="Andersen M.R."/>
        </authorList>
    </citation>
    <scope>NUCLEOTIDE SEQUENCE [LARGE SCALE GENOMIC DNA]</scope>
    <source>
        <strain evidence="6">IBT 14317</strain>
    </source>
</reference>
<dbReference type="GO" id="GO:0046872">
    <property type="term" value="F:metal ion binding"/>
    <property type="evidence" value="ECO:0007669"/>
    <property type="project" value="UniProtKB-KW"/>
</dbReference>
<dbReference type="Gene3D" id="3.20.20.80">
    <property type="entry name" value="Glycosidases"/>
    <property type="match status" value="2"/>
</dbReference>
<evidence type="ECO:0000256" key="2">
    <source>
        <dbReference type="ARBA" id="ARBA00008061"/>
    </source>
</evidence>
<dbReference type="GO" id="GO:0016787">
    <property type="term" value="F:hydrolase activity"/>
    <property type="evidence" value="ECO:0007669"/>
    <property type="project" value="UniProtKB-KW"/>
</dbReference>
<organism evidence="6">
    <name type="scientific">Petromyces alliaceus</name>
    <name type="common">Aspergillus alliaceus</name>
    <dbReference type="NCBI Taxonomy" id="209559"/>
    <lineage>
        <taxon>Eukaryota</taxon>
        <taxon>Fungi</taxon>
        <taxon>Dikarya</taxon>
        <taxon>Ascomycota</taxon>
        <taxon>Pezizomycotina</taxon>
        <taxon>Eurotiomycetes</taxon>
        <taxon>Eurotiomycetidae</taxon>
        <taxon>Eurotiales</taxon>
        <taxon>Aspergillaceae</taxon>
        <taxon>Aspergillus</taxon>
        <taxon>Aspergillus subgen. Circumdati</taxon>
    </lineage>
</organism>
<evidence type="ECO:0000256" key="1">
    <source>
        <dbReference type="ARBA" id="ARBA00001913"/>
    </source>
</evidence>
<comment type="cofactor">
    <cofactor evidence="1">
        <name>Ca(2+)</name>
        <dbReference type="ChEBI" id="CHEBI:29108"/>
    </cofactor>
</comment>
<dbReference type="Proteomes" id="UP000326877">
    <property type="component" value="Unassembled WGS sequence"/>
</dbReference>
<evidence type="ECO:0000256" key="3">
    <source>
        <dbReference type="ARBA" id="ARBA00022723"/>
    </source>
</evidence>
<name>A0A5N7C2X3_PETAA</name>
<evidence type="ECO:0000259" key="5">
    <source>
        <dbReference type="SMART" id="SM00642"/>
    </source>
</evidence>
<evidence type="ECO:0000256" key="4">
    <source>
        <dbReference type="ARBA" id="ARBA00022729"/>
    </source>
</evidence>
<dbReference type="SUPFAM" id="SSF51445">
    <property type="entry name" value="(Trans)glycosidases"/>
    <property type="match status" value="1"/>
</dbReference>
<dbReference type="PANTHER" id="PTHR10357:SF215">
    <property type="entry name" value="ALPHA-AMYLASE 1"/>
    <property type="match status" value="1"/>
</dbReference>
<dbReference type="SMART" id="SM00642">
    <property type="entry name" value="Aamy"/>
    <property type="match status" value="1"/>
</dbReference>
<comment type="similarity">
    <text evidence="2">Belongs to the glycosyl hydrolase 13 family.</text>
</comment>
<dbReference type="Pfam" id="PF00128">
    <property type="entry name" value="Alpha-amylase"/>
    <property type="match status" value="1"/>
</dbReference>
<keyword evidence="3" id="KW-0479">Metal-binding</keyword>
<protein>
    <submittedName>
        <fullName evidence="6">Glycoside hydrolase superfamily</fullName>
    </submittedName>
</protein>
<evidence type="ECO:0000313" key="6">
    <source>
        <dbReference type="EMBL" id="KAE8388440.1"/>
    </source>
</evidence>
<dbReference type="InterPro" id="IPR017853">
    <property type="entry name" value="GH"/>
</dbReference>
<feature type="domain" description="Glycosyl hydrolase family 13 catalytic" evidence="5">
    <location>
        <begin position="1"/>
        <end position="256"/>
    </location>
</feature>
<sequence>MTDCFARTDGSTTQACNATECLYCGGTGRGMIYHLDYIQGMGFDAVMIYPVAKNVEGRVSYGEAYHRYWDLLDLSKALHNRCMLLMMDTVINNMAYIANGKNREQRQSTYSIDGLRLDAAKHIIPEFLPLFQKATGDAFITGEVFDKSVQRTCSYQAHLPSTPNYPIYFSMLDAFTRGNTTVLPGQVEIMKHNCRDVAKNVLIFTILFDDIPIIYQGQELHFSGAHDPDDREALWLSNYDNNAPLYKLISTLNTIRKRLPRRSRTVMVLSMQGTNSGAYTIRMTNGSVWFYASGINSLHIRGTNRWKIGDE</sequence>